<evidence type="ECO:0000256" key="3">
    <source>
        <dbReference type="HAMAP-Rule" id="MF_01121"/>
    </source>
</evidence>
<feature type="binding site" evidence="3">
    <location>
        <begin position="204"/>
        <end position="206"/>
    </location>
    <ligand>
        <name>NAD(+)</name>
        <dbReference type="ChEBI" id="CHEBI:57540"/>
    </ligand>
</feature>
<organism evidence="6 7">
    <name type="scientific">Salinimonas sediminis</name>
    <dbReference type="NCBI Taxonomy" id="2303538"/>
    <lineage>
        <taxon>Bacteria</taxon>
        <taxon>Pseudomonadati</taxon>
        <taxon>Pseudomonadota</taxon>
        <taxon>Gammaproteobacteria</taxon>
        <taxon>Alteromonadales</taxon>
        <taxon>Alteromonadaceae</taxon>
        <taxon>Alteromonas/Salinimonas group</taxon>
        <taxon>Salinimonas</taxon>
    </lineage>
</organism>
<keyword evidence="3" id="KW-0479">Metal-binding</keyword>
<dbReference type="InterPro" id="IPR027546">
    <property type="entry name" value="Sirtuin_class_III"/>
</dbReference>
<comment type="domain">
    <text evidence="3">2 residues (Tyr-56 and Arg-59) present in a large hydrophobic pocket are probably involved in substrate specificity. They are important for desuccinylation activity, but dispensable for deacetylation activity.</text>
</comment>
<dbReference type="GO" id="GO:0036055">
    <property type="term" value="F:protein-succinyllysine desuccinylase activity"/>
    <property type="evidence" value="ECO:0007669"/>
    <property type="project" value="UniProtKB-UniRule"/>
</dbReference>
<dbReference type="CDD" id="cd01412">
    <property type="entry name" value="SIRT5_Af1_CobB"/>
    <property type="match status" value="1"/>
</dbReference>
<dbReference type="KEGG" id="salm:D0Y50_09820"/>
<accession>A0A346NM86</accession>
<dbReference type="InterPro" id="IPR003000">
    <property type="entry name" value="Sirtuin"/>
</dbReference>
<feature type="binding site" evidence="3">
    <location>
        <begin position="12"/>
        <end position="31"/>
    </location>
    <ligand>
        <name>NAD(+)</name>
        <dbReference type="ChEBI" id="CHEBI:57540"/>
    </ligand>
</feature>
<dbReference type="Proteomes" id="UP000262073">
    <property type="component" value="Chromosome"/>
</dbReference>
<evidence type="ECO:0000313" key="7">
    <source>
        <dbReference type="Proteomes" id="UP000262073"/>
    </source>
</evidence>
<dbReference type="GO" id="GO:0070403">
    <property type="term" value="F:NAD+ binding"/>
    <property type="evidence" value="ECO:0007669"/>
    <property type="project" value="UniProtKB-UniRule"/>
</dbReference>
<dbReference type="EMBL" id="CP031769">
    <property type="protein sequence ID" value="AXR06643.1"/>
    <property type="molecule type" value="Genomic_DNA"/>
</dbReference>
<proteinExistence type="inferred from homology"/>
<feature type="binding site" evidence="3">
    <location>
        <position position="119"/>
    </location>
    <ligand>
        <name>Zn(2+)</name>
        <dbReference type="ChEBI" id="CHEBI:29105"/>
    </ligand>
</feature>
<feature type="binding site" evidence="3">
    <location>
        <begin position="178"/>
        <end position="180"/>
    </location>
    <ligand>
        <name>NAD(+)</name>
        <dbReference type="ChEBI" id="CHEBI:57540"/>
    </ligand>
</feature>
<sequence>MYAKPNVVVLTGAGVSAESGLKTFRDNNGLWEQHKVEEVATPQAFSANPALVYRFYNDRRAQLADGAIKPNAAHLALAQLEKALGEQLTLITQNVDNLHERAGSTRVLHMHGELLSSRCTGSGHRQVCTVAFDRKTRCQCCAEPRPLRPDIVWFGETPLHMDTIIMALSRADIFIAIGTSGDVYPAAGFVQLASESGAKTVELNLAAGTNQRYFDEAIEGPASEVVPAYVHQIITAFNDKGR</sequence>
<comment type="catalytic activity">
    <reaction evidence="3">
        <text>N(6)-succinyl-L-lysyl-[protein] + NAD(+) + H2O = 2''-O-succinyl-ADP-D-ribose + nicotinamide + L-lysyl-[protein]</text>
        <dbReference type="Rhea" id="RHEA:47668"/>
        <dbReference type="Rhea" id="RHEA-COMP:9752"/>
        <dbReference type="Rhea" id="RHEA-COMP:11877"/>
        <dbReference type="ChEBI" id="CHEBI:15377"/>
        <dbReference type="ChEBI" id="CHEBI:17154"/>
        <dbReference type="ChEBI" id="CHEBI:29969"/>
        <dbReference type="ChEBI" id="CHEBI:57540"/>
        <dbReference type="ChEBI" id="CHEBI:87830"/>
        <dbReference type="ChEBI" id="CHEBI:87832"/>
    </reaction>
</comment>
<gene>
    <name evidence="3" type="primary">cobB</name>
    <name evidence="6" type="ORF">D0Y50_09820</name>
</gene>
<dbReference type="PROSITE" id="PS50305">
    <property type="entry name" value="SIRTUIN"/>
    <property type="match status" value="1"/>
</dbReference>
<dbReference type="RefSeq" id="WP_117316733.1">
    <property type="nucleotide sequence ID" value="NZ_CP031769.1"/>
</dbReference>
<comment type="cofactor">
    <cofactor evidence="3">
        <name>Zn(2+)</name>
        <dbReference type="ChEBI" id="CHEBI:29105"/>
    </cofactor>
    <text evidence="3">Binds 1 zinc ion per subunit.</text>
</comment>
<keyword evidence="3" id="KW-0963">Cytoplasm</keyword>
<dbReference type="HAMAP" id="MF_01121">
    <property type="entry name" value="Sirtuin_ClassIII"/>
    <property type="match status" value="1"/>
</dbReference>
<dbReference type="Pfam" id="PF02146">
    <property type="entry name" value="SIR2"/>
    <property type="match status" value="1"/>
</dbReference>
<feature type="binding site" evidence="3">
    <location>
        <begin position="93"/>
        <end position="96"/>
    </location>
    <ligand>
        <name>NAD(+)</name>
        <dbReference type="ChEBI" id="CHEBI:57540"/>
    </ligand>
</feature>
<feature type="binding site" evidence="3">
    <location>
        <position position="138"/>
    </location>
    <ligand>
        <name>Zn(2+)</name>
        <dbReference type="ChEBI" id="CHEBI:29105"/>
    </ligand>
</feature>
<dbReference type="GO" id="GO:0017136">
    <property type="term" value="F:histone deacetylase activity, NAD-dependent"/>
    <property type="evidence" value="ECO:0007669"/>
    <property type="project" value="TreeGrafter"/>
</dbReference>
<dbReference type="Gene3D" id="3.40.50.1220">
    <property type="entry name" value="TPP-binding domain"/>
    <property type="match status" value="1"/>
</dbReference>
<comment type="similarity">
    <text evidence="3">Belongs to the sirtuin family. Class III subfamily.</text>
</comment>
<dbReference type="NCBIfam" id="NF001755">
    <property type="entry name" value="PRK00481.1-5"/>
    <property type="match status" value="1"/>
</dbReference>
<dbReference type="PANTHER" id="PTHR11085:SF4">
    <property type="entry name" value="NAD-DEPENDENT PROTEIN DEACYLASE"/>
    <property type="match status" value="1"/>
</dbReference>
<keyword evidence="3" id="KW-0862">Zinc</keyword>
<evidence type="ECO:0000313" key="6">
    <source>
        <dbReference type="EMBL" id="AXR06643.1"/>
    </source>
</evidence>
<comment type="subcellular location">
    <subcellularLocation>
        <location evidence="3">Cytoplasm</location>
    </subcellularLocation>
</comment>
<keyword evidence="7" id="KW-1185">Reference proteome</keyword>
<feature type="domain" description="Deacetylase sirtuin-type" evidence="5">
    <location>
        <begin position="1"/>
        <end position="236"/>
    </location>
</feature>
<comment type="caution">
    <text evidence="3 4">Lacks conserved residue(s) required for the propagation of feature annotation.</text>
</comment>
<comment type="catalytic activity">
    <reaction evidence="3">
        <text>N(6)-acetyl-L-lysyl-[protein] + NAD(+) + H2O = 2''-O-acetyl-ADP-D-ribose + nicotinamide + L-lysyl-[protein]</text>
        <dbReference type="Rhea" id="RHEA:43636"/>
        <dbReference type="Rhea" id="RHEA-COMP:9752"/>
        <dbReference type="Rhea" id="RHEA-COMP:10731"/>
        <dbReference type="ChEBI" id="CHEBI:15377"/>
        <dbReference type="ChEBI" id="CHEBI:17154"/>
        <dbReference type="ChEBI" id="CHEBI:29969"/>
        <dbReference type="ChEBI" id="CHEBI:57540"/>
        <dbReference type="ChEBI" id="CHEBI:61930"/>
        <dbReference type="ChEBI" id="CHEBI:83767"/>
        <dbReference type="EC" id="2.3.1.286"/>
    </reaction>
</comment>
<dbReference type="InterPro" id="IPR029035">
    <property type="entry name" value="DHS-like_NAD/FAD-binding_dom"/>
</dbReference>
<dbReference type="InterPro" id="IPR026591">
    <property type="entry name" value="Sirtuin_cat_small_dom_sf"/>
</dbReference>
<dbReference type="GO" id="GO:0036054">
    <property type="term" value="F:protein-malonyllysine demalonylase activity"/>
    <property type="evidence" value="ECO:0007669"/>
    <property type="project" value="InterPro"/>
</dbReference>
<reference evidence="6 7" key="1">
    <citation type="submission" date="2018-08" db="EMBL/GenBank/DDBJ databases">
        <title>Salinimonas sediminis sp. nov., a piezophilic bacterium isolated from a deep-sea sediment sample from the New Britain Trench.</title>
        <authorList>
            <person name="Cao J."/>
        </authorList>
    </citation>
    <scope>NUCLEOTIDE SEQUENCE [LARGE SCALE GENOMIC DNA]</scope>
    <source>
        <strain evidence="6 7">N102</strain>
    </source>
</reference>
<dbReference type="AlphaFoldDB" id="A0A346NM86"/>
<dbReference type="EC" id="2.3.1.286" evidence="3"/>
<dbReference type="InterPro" id="IPR050134">
    <property type="entry name" value="NAD-dep_sirtuin_deacylases"/>
</dbReference>
<evidence type="ECO:0000256" key="2">
    <source>
        <dbReference type="ARBA" id="ARBA00023027"/>
    </source>
</evidence>
<evidence type="ECO:0000259" key="5">
    <source>
        <dbReference type="PROSITE" id="PS50305"/>
    </source>
</evidence>
<evidence type="ECO:0000256" key="1">
    <source>
        <dbReference type="ARBA" id="ARBA00022679"/>
    </source>
</evidence>
<dbReference type="GO" id="GO:0008270">
    <property type="term" value="F:zinc ion binding"/>
    <property type="evidence" value="ECO:0007669"/>
    <property type="project" value="UniProtKB-UniRule"/>
</dbReference>
<protein>
    <recommendedName>
        <fullName evidence="3">NAD-dependent protein deacylase</fullName>
        <ecNumber evidence="3">2.3.1.286</ecNumber>
    </recommendedName>
    <alternativeName>
        <fullName evidence="3">Regulatory protein SIR2 homolog</fullName>
    </alternativeName>
</protein>
<name>A0A346NM86_9ALTE</name>
<keyword evidence="2 3" id="KW-0520">NAD</keyword>
<evidence type="ECO:0000256" key="4">
    <source>
        <dbReference type="PROSITE-ProRule" id="PRU00236"/>
    </source>
</evidence>
<feature type="active site" description="Proton acceptor" evidence="3">
    <location>
        <position position="111"/>
    </location>
</feature>
<feature type="binding site" evidence="3">
    <location>
        <position position="222"/>
    </location>
    <ligand>
        <name>NAD(+)</name>
        <dbReference type="ChEBI" id="CHEBI:57540"/>
    </ligand>
</feature>
<keyword evidence="1" id="KW-0808">Transferase</keyword>
<dbReference type="OrthoDB" id="9800582at2"/>
<dbReference type="InterPro" id="IPR026590">
    <property type="entry name" value="Ssirtuin_cat_dom"/>
</dbReference>
<feature type="binding site" evidence="3">
    <location>
        <position position="59"/>
    </location>
    <ligand>
        <name>substrate</name>
    </ligand>
</feature>
<dbReference type="GO" id="GO:0005737">
    <property type="term" value="C:cytoplasm"/>
    <property type="evidence" value="ECO:0007669"/>
    <property type="project" value="UniProtKB-SubCell"/>
</dbReference>
<dbReference type="Gene3D" id="3.30.1600.10">
    <property type="entry name" value="SIR2/SIRT2 'Small Domain"/>
    <property type="match status" value="1"/>
</dbReference>
<comment type="function">
    <text evidence="3">NAD-dependent lysine deacetylase and desuccinylase that specifically removes acetyl and succinyl groups on target proteins. Modulates the activities of several proteins which are inactive in their acylated form.</text>
</comment>
<dbReference type="SUPFAM" id="SSF52467">
    <property type="entry name" value="DHS-like NAD/FAD-binding domain"/>
    <property type="match status" value="1"/>
</dbReference>
<feature type="binding site" evidence="3">
    <location>
        <position position="56"/>
    </location>
    <ligand>
        <name>substrate</name>
    </ligand>
</feature>
<dbReference type="PANTHER" id="PTHR11085">
    <property type="entry name" value="NAD-DEPENDENT PROTEIN DEACYLASE SIRTUIN-5, MITOCHONDRIAL-RELATED"/>
    <property type="match status" value="1"/>
</dbReference>